<name>A0ABS1DJ65_9PROT</name>
<accession>A0ABS1DJ65</accession>
<reference evidence="2 3" key="1">
    <citation type="journal article" date="2020" name="Microorganisms">
        <title>Osmotic Adaptation and Compatible Solute Biosynthesis of Phototrophic Bacteria as Revealed from Genome Analyses.</title>
        <authorList>
            <person name="Imhoff J.F."/>
            <person name="Rahn T."/>
            <person name="Kunzel S."/>
            <person name="Keller A."/>
            <person name="Neulinger S.C."/>
        </authorList>
    </citation>
    <scope>NUCLEOTIDE SEQUENCE [LARGE SCALE GENOMIC DNA]</scope>
    <source>
        <strain evidence="2 3">DSM 9895</strain>
    </source>
</reference>
<keyword evidence="1" id="KW-0812">Transmembrane</keyword>
<gene>
    <name evidence="2" type="ORF">CKO28_15410</name>
</gene>
<sequence length="93" mass="10368">MIPEWLPTLLGAAGMAALFMPAYRANRIARRYSEVAWIAAGDTLPDSLKEPAKTTAEERRDQIGRWSKRDEALMWAGYTGLGLSYGLQLIRAI</sequence>
<dbReference type="EMBL" id="NRRL01000048">
    <property type="protein sequence ID" value="MBK1669425.1"/>
    <property type="molecule type" value="Genomic_DNA"/>
</dbReference>
<dbReference type="Proteomes" id="UP001296873">
    <property type="component" value="Unassembled WGS sequence"/>
</dbReference>
<evidence type="ECO:0000313" key="2">
    <source>
        <dbReference type="EMBL" id="MBK1669425.1"/>
    </source>
</evidence>
<proteinExistence type="predicted"/>
<organism evidence="2 3">
    <name type="scientific">Rhodovibrio sodomensis</name>
    <dbReference type="NCBI Taxonomy" id="1088"/>
    <lineage>
        <taxon>Bacteria</taxon>
        <taxon>Pseudomonadati</taxon>
        <taxon>Pseudomonadota</taxon>
        <taxon>Alphaproteobacteria</taxon>
        <taxon>Rhodospirillales</taxon>
        <taxon>Rhodovibrionaceae</taxon>
        <taxon>Rhodovibrio</taxon>
    </lineage>
</organism>
<dbReference type="RefSeq" id="WP_200341757.1">
    <property type="nucleotide sequence ID" value="NZ_NRRL01000048.1"/>
</dbReference>
<comment type="caution">
    <text evidence="2">The sequence shown here is derived from an EMBL/GenBank/DDBJ whole genome shotgun (WGS) entry which is preliminary data.</text>
</comment>
<evidence type="ECO:0000256" key="1">
    <source>
        <dbReference type="SAM" id="Phobius"/>
    </source>
</evidence>
<feature type="transmembrane region" description="Helical" evidence="1">
    <location>
        <begin position="6"/>
        <end position="23"/>
    </location>
</feature>
<keyword evidence="1" id="KW-1133">Transmembrane helix</keyword>
<evidence type="ECO:0000313" key="3">
    <source>
        <dbReference type="Proteomes" id="UP001296873"/>
    </source>
</evidence>
<keyword evidence="3" id="KW-1185">Reference proteome</keyword>
<keyword evidence="1" id="KW-0472">Membrane</keyword>
<protein>
    <submittedName>
        <fullName evidence="2">Uncharacterized protein</fullName>
    </submittedName>
</protein>